<evidence type="ECO:0000259" key="1">
    <source>
        <dbReference type="Pfam" id="PF10213"/>
    </source>
</evidence>
<reference evidence="3" key="1">
    <citation type="submission" date="2020-01" db="EMBL/GenBank/DDBJ databases">
        <authorList>
            <consortium name="DOE Joint Genome Institute"/>
            <person name="Haridas S."/>
            <person name="Albert R."/>
            <person name="Binder M."/>
            <person name="Bloem J."/>
            <person name="Labutti K."/>
            <person name="Salamov A."/>
            <person name="Andreopoulos B."/>
            <person name="Baker S.E."/>
            <person name="Barry K."/>
            <person name="Bills G."/>
            <person name="Bluhm B.H."/>
            <person name="Cannon C."/>
            <person name="Castanera R."/>
            <person name="Culley D.E."/>
            <person name="Daum C."/>
            <person name="Ezra D."/>
            <person name="Gonzalez J.B."/>
            <person name="Henrissat B."/>
            <person name="Kuo A."/>
            <person name="Liang C."/>
            <person name="Lipzen A."/>
            <person name="Lutzoni F."/>
            <person name="Magnuson J."/>
            <person name="Mondo S."/>
            <person name="Nolan M."/>
            <person name="Ohm R."/>
            <person name="Pangilinan J."/>
            <person name="Park H.-J."/>
            <person name="Ramirez L."/>
            <person name="Alfaro M."/>
            <person name="Sun H."/>
            <person name="Tritt A."/>
            <person name="Yoshinaga Y."/>
            <person name="Zwiers L.-H."/>
            <person name="Turgeon B.G."/>
            <person name="Goodwin S.B."/>
            <person name="Spatafora J.W."/>
            <person name="Crous P.W."/>
            <person name="Grigoriev I.V."/>
        </authorList>
    </citation>
    <scope>NUCLEOTIDE SEQUENCE</scope>
    <source>
        <strain evidence="3">CBS 342.82</strain>
    </source>
</reference>
<evidence type="ECO:0000313" key="2">
    <source>
        <dbReference type="Proteomes" id="UP000504637"/>
    </source>
</evidence>
<reference evidence="3" key="2">
    <citation type="submission" date="2020-04" db="EMBL/GenBank/DDBJ databases">
        <authorList>
            <consortium name="NCBI Genome Project"/>
        </authorList>
    </citation>
    <scope>NUCLEOTIDE SEQUENCE</scope>
    <source>
        <strain evidence="3">CBS 342.82</strain>
    </source>
</reference>
<name>A0A6J3MBM7_9PEZI</name>
<dbReference type="Proteomes" id="UP000504637">
    <property type="component" value="Unplaced"/>
</dbReference>
<feature type="non-terminal residue" evidence="3">
    <location>
        <position position="1"/>
    </location>
</feature>
<organism evidence="3">
    <name type="scientific">Dissoconium aciculare CBS 342.82</name>
    <dbReference type="NCBI Taxonomy" id="1314786"/>
    <lineage>
        <taxon>Eukaryota</taxon>
        <taxon>Fungi</taxon>
        <taxon>Dikarya</taxon>
        <taxon>Ascomycota</taxon>
        <taxon>Pezizomycotina</taxon>
        <taxon>Dothideomycetes</taxon>
        <taxon>Dothideomycetidae</taxon>
        <taxon>Mycosphaerellales</taxon>
        <taxon>Dissoconiaceae</taxon>
        <taxon>Dissoconium</taxon>
    </lineage>
</organism>
<dbReference type="GO" id="GO:0032543">
    <property type="term" value="P:mitochondrial translation"/>
    <property type="evidence" value="ECO:0007669"/>
    <property type="project" value="InterPro"/>
</dbReference>
<gene>
    <name evidence="3" type="ORF">K489DRAFT_304220</name>
</gene>
<protein>
    <recommendedName>
        <fullName evidence="1">Small ribosomal subunit protein mS35 mitochondrial conserved domain-containing protein</fullName>
    </recommendedName>
</protein>
<accession>A0A6J3MBM7</accession>
<dbReference type="InterPro" id="IPR039848">
    <property type="entry name" value="Ribosomal_mS35_mt"/>
</dbReference>
<dbReference type="Pfam" id="PF10213">
    <property type="entry name" value="MRP-S28"/>
    <property type="match status" value="1"/>
</dbReference>
<dbReference type="GO" id="GO:0005763">
    <property type="term" value="C:mitochondrial small ribosomal subunit"/>
    <property type="evidence" value="ECO:0007669"/>
    <property type="project" value="TreeGrafter"/>
</dbReference>
<dbReference type="GeneID" id="54358305"/>
<dbReference type="GO" id="GO:0003735">
    <property type="term" value="F:structural constituent of ribosome"/>
    <property type="evidence" value="ECO:0007669"/>
    <property type="project" value="InterPro"/>
</dbReference>
<keyword evidence="2" id="KW-1185">Reference proteome</keyword>
<sequence>AEVSSTGYAELEQHQEVRELMRLAAWEMPLLGRLAKPFVPPKTDKRPLRWRYTTYFGDPHPASRKVVVEFRVHDLKLEPKAALKLKKLAGVRYNSGTKSVRMSSDSFDTQARNKRFLATAIENLIREANDTTTDSFEDIALDRRHSKPKPQYNFPHSWKMTEERRAQLETKRLREAAYSARRIEQNPDTDGLRLI</sequence>
<dbReference type="PANTHER" id="PTHR13490">
    <property type="entry name" value="MITOCHONDRIAL 28S RIBOSOMAL PROTEIN S28"/>
    <property type="match status" value="1"/>
</dbReference>
<dbReference type="AlphaFoldDB" id="A0A6J3MBM7"/>
<dbReference type="RefSeq" id="XP_033462457.1">
    <property type="nucleotide sequence ID" value="XM_033600505.1"/>
</dbReference>
<dbReference type="InterPro" id="IPR019349">
    <property type="entry name" value="Ribosomal_mS35_mit"/>
</dbReference>
<feature type="domain" description="Small ribosomal subunit protein mS35 mitochondrial conserved" evidence="1">
    <location>
        <begin position="37"/>
        <end position="159"/>
    </location>
</feature>
<proteinExistence type="predicted"/>
<feature type="non-terminal residue" evidence="3">
    <location>
        <position position="195"/>
    </location>
</feature>
<dbReference type="OrthoDB" id="283424at2759"/>
<evidence type="ECO:0000313" key="3">
    <source>
        <dbReference type="RefSeq" id="XP_033462457.1"/>
    </source>
</evidence>
<dbReference type="PANTHER" id="PTHR13490:SF0">
    <property type="entry name" value="SMALL RIBOSOMAL SUBUNIT PROTEIN MS35"/>
    <property type="match status" value="1"/>
</dbReference>
<reference evidence="3" key="3">
    <citation type="submission" date="2025-08" db="UniProtKB">
        <authorList>
            <consortium name="RefSeq"/>
        </authorList>
    </citation>
    <scope>IDENTIFICATION</scope>
    <source>
        <strain evidence="3">CBS 342.82</strain>
    </source>
</reference>